<feature type="domain" description="Prokaryotic-type class I peptide chain release factors" evidence="6">
    <location>
        <begin position="243"/>
        <end position="259"/>
    </location>
</feature>
<evidence type="ECO:0000256" key="4">
    <source>
        <dbReference type="HAMAP-Rule" id="MF_00094"/>
    </source>
</evidence>
<keyword evidence="4" id="KW-0963">Cytoplasm</keyword>
<dbReference type="GO" id="GO:0016149">
    <property type="term" value="F:translation release factor activity, codon specific"/>
    <property type="evidence" value="ECO:0007669"/>
    <property type="project" value="UniProtKB-UniRule"/>
</dbReference>
<dbReference type="Gene3D" id="3.30.160.20">
    <property type="match status" value="1"/>
</dbReference>
<dbReference type="InterPro" id="IPR004374">
    <property type="entry name" value="PrfB"/>
</dbReference>
<dbReference type="AlphaFoldDB" id="A0A7Y6B461"/>
<dbReference type="PANTHER" id="PTHR43116">
    <property type="entry name" value="PEPTIDE CHAIN RELEASE FACTOR 2"/>
    <property type="match status" value="1"/>
</dbReference>
<keyword evidence="3 4" id="KW-0648">Protein biosynthesis</keyword>
<keyword evidence="2 4" id="KW-0488">Methylation</keyword>
<evidence type="ECO:0000256" key="5">
    <source>
        <dbReference type="NCBIfam" id="TIGR00020"/>
    </source>
</evidence>
<comment type="function">
    <text evidence="4">Peptide chain release factor 2 directs the termination of translation in response to the peptide chain termination codons UGA and UAA.</text>
</comment>
<gene>
    <name evidence="4" type="primary">prfB</name>
    <name evidence="7" type="ORF">HP438_09010</name>
</gene>
<evidence type="ECO:0000256" key="2">
    <source>
        <dbReference type="ARBA" id="ARBA00022481"/>
    </source>
</evidence>
<dbReference type="InterPro" id="IPR045853">
    <property type="entry name" value="Pep_chain_release_fac_I_sf"/>
</dbReference>
<evidence type="ECO:0000256" key="3">
    <source>
        <dbReference type="ARBA" id="ARBA00022917"/>
    </source>
</evidence>
<proteinExistence type="inferred from homology"/>
<evidence type="ECO:0000313" key="7">
    <source>
        <dbReference type="EMBL" id="NUU47111.1"/>
    </source>
</evidence>
<sequence>MRAEAQAHVDTIKDALELLRRFLDWDRALRRLDELNARVEDQALWNDPKQAQAVMRERRRLDEAITATRAIENELSGTVELIELAEMEGDEELEKEAVASLGELARRAEADKIKALLAGEADANDSYIEINAGAGGTESQDWAGMLQRMYTRWAERHGMKVELIDYHAGEQAGIKSATLLVKGENAYGYAKVESGVHRLVRISPYDSAARRHTSFSSVWVYPVIDDNIEVEINESELRIDTYRASGAGGQHINTTDSAVRITHLPTGIVVQCQNQRSQHKNKAEAYNQLRARLYERELAEREAVANAENATKTDIGWGHQIRSYVLQPYQLVKDLRTGTTSTAPGDVLDGDLDAFMAAALSQRVTGEAVAVEDVD</sequence>
<organism evidence="7 8">
    <name type="scientific">Sphingomonas zeae</name>
    <dbReference type="NCBI Taxonomy" id="1646122"/>
    <lineage>
        <taxon>Bacteria</taxon>
        <taxon>Pseudomonadati</taxon>
        <taxon>Pseudomonadota</taxon>
        <taxon>Alphaproteobacteria</taxon>
        <taxon>Sphingomonadales</taxon>
        <taxon>Sphingomonadaceae</taxon>
        <taxon>Sphingomonas</taxon>
    </lineage>
</organism>
<protein>
    <recommendedName>
        <fullName evidence="4 5">Peptide chain release factor 2</fullName>
        <shortName evidence="4">RF-2</shortName>
    </recommendedName>
</protein>
<comment type="similarity">
    <text evidence="1 4">Belongs to the prokaryotic/mitochondrial release factor family.</text>
</comment>
<comment type="PTM">
    <text evidence="4">Methylated by PrmC. Methylation increases the termination efficiency of RF2.</text>
</comment>
<comment type="subcellular location">
    <subcellularLocation>
        <location evidence="4">Cytoplasm</location>
    </subcellularLocation>
</comment>
<feature type="modified residue" description="N5-methylglutamine" evidence="4">
    <location>
        <position position="250"/>
    </location>
</feature>
<dbReference type="PANTHER" id="PTHR43116:SF3">
    <property type="entry name" value="CLASS I PEPTIDE CHAIN RELEASE FACTOR"/>
    <property type="match status" value="1"/>
</dbReference>
<dbReference type="Pfam" id="PF03462">
    <property type="entry name" value="PCRF"/>
    <property type="match status" value="1"/>
</dbReference>
<reference evidence="7 8" key="1">
    <citation type="submission" date="2020-05" db="EMBL/GenBank/DDBJ databases">
        <title>Genome Sequencing of Type Strains.</title>
        <authorList>
            <person name="Lemaire J.F."/>
            <person name="Inderbitzin P."/>
            <person name="Gregorio O.A."/>
            <person name="Collins S.B."/>
            <person name="Wespe N."/>
            <person name="Knight-Connoni V."/>
        </authorList>
    </citation>
    <scope>NUCLEOTIDE SEQUENCE [LARGE SCALE GENOMIC DNA]</scope>
    <source>
        <strain evidence="7 8">DSM 100049</strain>
    </source>
</reference>
<dbReference type="InterPro" id="IPR000352">
    <property type="entry name" value="Pep_chain_release_fac_I"/>
</dbReference>
<dbReference type="HAMAP" id="MF_00094">
    <property type="entry name" value="Rel_fac_2"/>
    <property type="match status" value="1"/>
</dbReference>
<comment type="caution">
    <text evidence="7">The sequence shown here is derived from an EMBL/GenBank/DDBJ whole genome shotgun (WGS) entry which is preliminary data.</text>
</comment>
<keyword evidence="8" id="KW-1185">Reference proteome</keyword>
<evidence type="ECO:0000256" key="1">
    <source>
        <dbReference type="ARBA" id="ARBA00010835"/>
    </source>
</evidence>
<dbReference type="FunFam" id="3.30.160.20:FF:000010">
    <property type="entry name" value="Peptide chain release factor 2"/>
    <property type="match status" value="1"/>
</dbReference>
<evidence type="ECO:0000259" key="6">
    <source>
        <dbReference type="PROSITE" id="PS00745"/>
    </source>
</evidence>
<name>A0A7Y6B461_9SPHN</name>
<dbReference type="Gene3D" id="3.30.70.1660">
    <property type="match status" value="1"/>
</dbReference>
<dbReference type="GO" id="GO:0005737">
    <property type="term" value="C:cytoplasm"/>
    <property type="evidence" value="ECO:0007669"/>
    <property type="project" value="UniProtKB-SubCell"/>
</dbReference>
<accession>A0A7Y6B461</accession>
<evidence type="ECO:0000313" key="8">
    <source>
        <dbReference type="Proteomes" id="UP000536441"/>
    </source>
</evidence>
<dbReference type="Gene3D" id="1.20.58.410">
    <property type="entry name" value="Release factor"/>
    <property type="match status" value="1"/>
</dbReference>
<dbReference type="EMBL" id="JABMCH010000062">
    <property type="protein sequence ID" value="NUU47111.1"/>
    <property type="molecule type" value="Genomic_DNA"/>
</dbReference>
<dbReference type="Pfam" id="PF00472">
    <property type="entry name" value="RF-1"/>
    <property type="match status" value="1"/>
</dbReference>
<dbReference type="SMART" id="SM00937">
    <property type="entry name" value="PCRF"/>
    <property type="match status" value="1"/>
</dbReference>
<dbReference type="NCBIfam" id="TIGR00020">
    <property type="entry name" value="prfB"/>
    <property type="match status" value="1"/>
</dbReference>
<dbReference type="Proteomes" id="UP000536441">
    <property type="component" value="Unassembled WGS sequence"/>
</dbReference>
<dbReference type="SUPFAM" id="SSF75620">
    <property type="entry name" value="Release factor"/>
    <property type="match status" value="1"/>
</dbReference>
<dbReference type="PROSITE" id="PS00745">
    <property type="entry name" value="RF_PROK_I"/>
    <property type="match status" value="1"/>
</dbReference>
<dbReference type="RefSeq" id="WP_175311711.1">
    <property type="nucleotide sequence ID" value="NZ_CBCRYR010000022.1"/>
</dbReference>
<dbReference type="InterPro" id="IPR005139">
    <property type="entry name" value="PCRF"/>
</dbReference>